<feature type="transmembrane region" description="Helical" evidence="1">
    <location>
        <begin position="237"/>
        <end position="257"/>
    </location>
</feature>
<protein>
    <submittedName>
        <fullName evidence="2">ABC-2 family transporter protein</fullName>
    </submittedName>
</protein>
<comment type="caution">
    <text evidence="2">The sequence shown here is derived from an EMBL/GenBank/DDBJ whole genome shotgun (WGS) entry which is preliminary data.</text>
</comment>
<reference evidence="2" key="1">
    <citation type="submission" date="2020-04" db="EMBL/GenBank/DDBJ databases">
        <authorList>
            <person name="Zhang T."/>
        </authorList>
    </citation>
    <scope>NUCLEOTIDE SEQUENCE</scope>
    <source>
        <strain evidence="2">HKST-UBA01</strain>
    </source>
</reference>
<sequence length="269" mass="31099">MERMGVKRYLRIYLYYIKFGLIRMMIYRTSFFIELLVEILYIGWLIFYFKVVFGNVSTVSGWTFHEVLFLIGLNIVVFEFFVGILYVWRLRLLPERIKNGDVDTILVKPLNTMFNLTLSSPYVASIISMIPGFYLMAYGWSQINQPVSFMNILWSILVTICGITIGYALLVGFSSLSFVFTNAKFLPDLGMDLLEYGQNPHPVYSTGLLRFAFYFVFPVIFLASIPTSLLFKETNGWFIVLAVSLAVLFMTITIELWSRLIKRYSSASS</sequence>
<evidence type="ECO:0000313" key="2">
    <source>
        <dbReference type="EMBL" id="MCA9389857.1"/>
    </source>
</evidence>
<gene>
    <name evidence="2" type="ORF">KC571_00470</name>
</gene>
<keyword evidence="1" id="KW-0812">Transmembrane</keyword>
<proteinExistence type="predicted"/>
<dbReference type="Proteomes" id="UP000701698">
    <property type="component" value="Unassembled WGS sequence"/>
</dbReference>
<feature type="transmembrane region" description="Helical" evidence="1">
    <location>
        <begin position="67"/>
        <end position="88"/>
    </location>
</feature>
<feature type="transmembrane region" description="Helical" evidence="1">
    <location>
        <begin position="152"/>
        <end position="181"/>
    </location>
</feature>
<evidence type="ECO:0000313" key="3">
    <source>
        <dbReference type="Proteomes" id="UP000701698"/>
    </source>
</evidence>
<name>A0A955LGH8_UNCKA</name>
<dbReference type="PANTHER" id="PTHR36833">
    <property type="entry name" value="SLR0610 PROTEIN-RELATED"/>
    <property type="match status" value="1"/>
</dbReference>
<evidence type="ECO:0000256" key="1">
    <source>
        <dbReference type="SAM" id="Phobius"/>
    </source>
</evidence>
<feature type="transmembrane region" description="Helical" evidence="1">
    <location>
        <begin position="122"/>
        <end position="140"/>
    </location>
</feature>
<dbReference type="EMBL" id="JAGQKX010000006">
    <property type="protein sequence ID" value="MCA9389857.1"/>
    <property type="molecule type" value="Genomic_DNA"/>
</dbReference>
<keyword evidence="1" id="KW-1133">Transmembrane helix</keyword>
<keyword evidence="1" id="KW-0472">Membrane</keyword>
<feature type="transmembrane region" description="Helical" evidence="1">
    <location>
        <begin position="211"/>
        <end position="231"/>
    </location>
</feature>
<accession>A0A955LGH8</accession>
<organism evidence="2 3">
    <name type="scientific">candidate division WWE3 bacterium</name>
    <dbReference type="NCBI Taxonomy" id="2053526"/>
    <lineage>
        <taxon>Bacteria</taxon>
        <taxon>Katanobacteria</taxon>
    </lineage>
</organism>
<feature type="transmembrane region" description="Helical" evidence="1">
    <location>
        <begin position="21"/>
        <end position="47"/>
    </location>
</feature>
<dbReference type="Pfam" id="PF06182">
    <property type="entry name" value="ABC2_membrane_6"/>
    <property type="match status" value="1"/>
</dbReference>
<reference evidence="2" key="2">
    <citation type="journal article" date="2021" name="Microbiome">
        <title>Successional dynamics and alternative stable states in a saline activated sludge microbial community over 9 years.</title>
        <authorList>
            <person name="Wang Y."/>
            <person name="Ye J."/>
            <person name="Ju F."/>
            <person name="Liu L."/>
            <person name="Boyd J.A."/>
            <person name="Deng Y."/>
            <person name="Parks D.H."/>
            <person name="Jiang X."/>
            <person name="Yin X."/>
            <person name="Woodcroft B.J."/>
            <person name="Tyson G.W."/>
            <person name="Hugenholtz P."/>
            <person name="Polz M.F."/>
            <person name="Zhang T."/>
        </authorList>
    </citation>
    <scope>NUCLEOTIDE SEQUENCE</scope>
    <source>
        <strain evidence="2">HKST-UBA01</strain>
    </source>
</reference>
<dbReference type="AlphaFoldDB" id="A0A955LGH8"/>
<dbReference type="InterPro" id="IPR010390">
    <property type="entry name" value="ABC-2_transporter-like"/>
</dbReference>
<dbReference type="PANTHER" id="PTHR36833:SF1">
    <property type="entry name" value="INTEGRAL MEMBRANE TRANSPORT PROTEIN"/>
    <property type="match status" value="1"/>
</dbReference>